<gene>
    <name evidence="1" type="ordered locus">Vapar_5852</name>
</gene>
<proteinExistence type="predicted"/>
<evidence type="ECO:0000313" key="1">
    <source>
        <dbReference type="EMBL" id="ACS22439.1"/>
    </source>
</evidence>
<organism evidence="1">
    <name type="scientific">Variovorax paradoxus (strain S110)</name>
    <dbReference type="NCBI Taxonomy" id="543728"/>
    <lineage>
        <taxon>Bacteria</taxon>
        <taxon>Pseudomonadati</taxon>
        <taxon>Pseudomonadota</taxon>
        <taxon>Betaproteobacteria</taxon>
        <taxon>Burkholderiales</taxon>
        <taxon>Comamonadaceae</taxon>
        <taxon>Variovorax</taxon>
    </lineage>
</organism>
<dbReference type="KEGG" id="vap:Vapar_5852"/>
<dbReference type="AlphaFoldDB" id="C5D095"/>
<dbReference type="HOGENOM" id="CLU_1008126_0_0_4"/>
<dbReference type="eggNOG" id="ENOG50334HB">
    <property type="taxonomic scope" value="Bacteria"/>
</dbReference>
<reference evidence="1" key="1">
    <citation type="submission" date="2009-06" db="EMBL/GenBank/DDBJ databases">
        <title>Complete sequence of chromosome 2 of Variovorax paradoxus S110.</title>
        <authorList>
            <consortium name="US DOE Joint Genome Institute"/>
            <person name="Lucas S."/>
            <person name="Copeland A."/>
            <person name="Lapidus A."/>
            <person name="Glavina del Rio T."/>
            <person name="Tice H."/>
            <person name="Bruce D."/>
            <person name="Goodwin L."/>
            <person name="Pitluck S."/>
            <person name="Chertkov O."/>
            <person name="Brettin T."/>
            <person name="Detter J.C."/>
            <person name="Han C."/>
            <person name="Larimer F."/>
            <person name="Land M."/>
            <person name="Hauser L."/>
            <person name="Kyrpides N."/>
            <person name="Ovchinnikova G."/>
            <person name="Orwin P."/>
            <person name="Leadbetter J.R."/>
            <person name="Spain J.C."/>
            <person name="Han J.I."/>
        </authorList>
    </citation>
    <scope>NUCLEOTIDE SEQUENCE</scope>
    <source>
        <strain evidence="1">S110</strain>
    </source>
</reference>
<dbReference type="EMBL" id="CP001636">
    <property type="protein sequence ID" value="ACS22439.1"/>
    <property type="molecule type" value="Genomic_DNA"/>
</dbReference>
<name>C5D095_VARPS</name>
<sequence length="276" mass="31273">MASNPERTRVGRPCRDPVDQVRTQFWLGGTLIKSGLPSSDALERRLQPDLVRPREDGMLRPSKYCRYQDGSRVPSRIVGKSYPVDLAEEAFPGTAFFFDSVIWPLLKGRALTVAEADDLLWAMSDDIRQLIFESRAVPGRPHRQFIKRLYYLDGKVAKALAEVGTFEALTAVVVLLAKAEAKPPSIGLRRAAHACYFMMQNYLLKNPEIPPVIEAVIELIDERYEQWVGVHDQMQLALPAKSKLLRGRDFQWVGMSKSTPLDGPFSSWYRGALRQR</sequence>
<accession>C5D095</accession>
<protein>
    <submittedName>
        <fullName evidence="1">Uncharacterized protein</fullName>
    </submittedName>
</protein>